<name>A0A4C1U940_EUMVA</name>
<dbReference type="AlphaFoldDB" id="A0A4C1U940"/>
<protein>
    <recommendedName>
        <fullName evidence="4">Mos1 transposase HTH domain-containing protein</fullName>
    </recommendedName>
</protein>
<evidence type="ECO:0000313" key="3">
    <source>
        <dbReference type="Proteomes" id="UP000299102"/>
    </source>
</evidence>
<dbReference type="OrthoDB" id="10017160at2759"/>
<evidence type="ECO:0008006" key="4">
    <source>
        <dbReference type="Google" id="ProtNLM"/>
    </source>
</evidence>
<evidence type="ECO:0000256" key="1">
    <source>
        <dbReference type="SAM" id="MobiDB-lite"/>
    </source>
</evidence>
<dbReference type="Proteomes" id="UP000299102">
    <property type="component" value="Unassembled WGS sequence"/>
</dbReference>
<dbReference type="EMBL" id="BGZK01000144">
    <property type="protein sequence ID" value="GBP22808.1"/>
    <property type="molecule type" value="Genomic_DNA"/>
</dbReference>
<feature type="compositionally biased region" description="Basic and acidic residues" evidence="1">
    <location>
        <begin position="88"/>
        <end position="97"/>
    </location>
</feature>
<gene>
    <name evidence="2" type="ORF">EVAR_17162_1</name>
</gene>
<sequence>MDVSEIATAGGKLSDDQIKNHRIGNHANGIKITRVVSGTTQERGRRGKTADSERMSVDLRNETKPARPECTRRVTPLAIQKGAPKTQNKRDSNDDPKNIVNVKLFRMRFQRLNELNKMGYQCRAVASDDVRSATLALSNTVRAPKPAHSVTRGSHAAGVGSQCQASVDLTKFALINLVCLERKKCLFTVNINLTHENVRAMIFYGFCWHLNQQENYNRLRLAFRDEAQSLASVYNCFNEFKRGRTNPTDNLREGRPSTAATEDNISVVQLMIKTD</sequence>
<organism evidence="2 3">
    <name type="scientific">Eumeta variegata</name>
    <name type="common">Bagworm moth</name>
    <name type="synonym">Eumeta japonica</name>
    <dbReference type="NCBI Taxonomy" id="151549"/>
    <lineage>
        <taxon>Eukaryota</taxon>
        <taxon>Metazoa</taxon>
        <taxon>Ecdysozoa</taxon>
        <taxon>Arthropoda</taxon>
        <taxon>Hexapoda</taxon>
        <taxon>Insecta</taxon>
        <taxon>Pterygota</taxon>
        <taxon>Neoptera</taxon>
        <taxon>Endopterygota</taxon>
        <taxon>Lepidoptera</taxon>
        <taxon>Glossata</taxon>
        <taxon>Ditrysia</taxon>
        <taxon>Tineoidea</taxon>
        <taxon>Psychidae</taxon>
        <taxon>Oiketicinae</taxon>
        <taxon>Eumeta</taxon>
    </lineage>
</organism>
<proteinExistence type="predicted"/>
<feature type="region of interest" description="Disordered" evidence="1">
    <location>
        <begin position="77"/>
        <end position="97"/>
    </location>
</feature>
<evidence type="ECO:0000313" key="2">
    <source>
        <dbReference type="EMBL" id="GBP22808.1"/>
    </source>
</evidence>
<reference evidence="2 3" key="1">
    <citation type="journal article" date="2019" name="Commun. Biol.">
        <title>The bagworm genome reveals a unique fibroin gene that provides high tensile strength.</title>
        <authorList>
            <person name="Kono N."/>
            <person name="Nakamura H."/>
            <person name="Ohtoshi R."/>
            <person name="Tomita M."/>
            <person name="Numata K."/>
            <person name="Arakawa K."/>
        </authorList>
    </citation>
    <scope>NUCLEOTIDE SEQUENCE [LARGE SCALE GENOMIC DNA]</scope>
</reference>
<accession>A0A4C1U940</accession>
<keyword evidence="3" id="KW-1185">Reference proteome</keyword>
<comment type="caution">
    <text evidence="2">The sequence shown here is derived from an EMBL/GenBank/DDBJ whole genome shotgun (WGS) entry which is preliminary data.</text>
</comment>